<evidence type="ECO:0000256" key="1">
    <source>
        <dbReference type="SAM" id="Phobius"/>
    </source>
</evidence>
<sequence>MNEKEYEKVDRTINLLKANLISIIFFILVFSINGAVYYKIWGESVRLIINGNNNMYMLVLIIIFIILHEFIHGISFSIAQGVTWKDIKLGFNIKTLTPYAHCKVPISANIYKMAILLPTIIVGFLPTIIGLVLGIKTLVFVGSFLIVCGTGDFMIYWVIRKYDEKALIYDHPVKAGCEVYLPKNNIIIKIN</sequence>
<dbReference type="AlphaFoldDB" id="A0A6M0T7N3"/>
<feature type="transmembrane region" description="Helical" evidence="1">
    <location>
        <begin position="55"/>
        <end position="79"/>
    </location>
</feature>
<dbReference type="Pfam" id="PF11667">
    <property type="entry name" value="DUF3267"/>
    <property type="match status" value="1"/>
</dbReference>
<dbReference type="EMBL" id="SGJP01000060">
    <property type="protein sequence ID" value="NFA62141.1"/>
    <property type="molecule type" value="Genomic_DNA"/>
</dbReference>
<evidence type="ECO:0000313" key="3">
    <source>
        <dbReference type="Proteomes" id="UP000473089"/>
    </source>
</evidence>
<dbReference type="Proteomes" id="UP000473089">
    <property type="component" value="Unassembled WGS sequence"/>
</dbReference>
<organism evidence="2 3">
    <name type="scientific">Clostridium botulinum</name>
    <dbReference type="NCBI Taxonomy" id="1491"/>
    <lineage>
        <taxon>Bacteria</taxon>
        <taxon>Bacillati</taxon>
        <taxon>Bacillota</taxon>
        <taxon>Clostridia</taxon>
        <taxon>Eubacteriales</taxon>
        <taxon>Clostridiaceae</taxon>
        <taxon>Clostridium</taxon>
    </lineage>
</organism>
<feature type="transmembrane region" description="Helical" evidence="1">
    <location>
        <begin position="139"/>
        <end position="159"/>
    </location>
</feature>
<comment type="caution">
    <text evidence="2">The sequence shown here is derived from an EMBL/GenBank/DDBJ whole genome shotgun (WGS) entry which is preliminary data.</text>
</comment>
<dbReference type="InterPro" id="IPR021683">
    <property type="entry name" value="DUF3267"/>
</dbReference>
<reference evidence="2 3" key="1">
    <citation type="submission" date="2019-02" db="EMBL/GenBank/DDBJ databases">
        <title>Genome sequencing of Clostridium botulinum clinical isolates.</title>
        <authorList>
            <person name="Brunt J."/>
            <person name="Van Vliet A.H.M."/>
            <person name="Stringer S.C."/>
            <person name="Grant K.A."/>
            <person name="Carter A.C."/>
            <person name="Peck M.W."/>
        </authorList>
    </citation>
    <scope>NUCLEOTIDE SEQUENCE [LARGE SCALE GENOMIC DNA]</scope>
    <source>
        <strain evidence="2 3">R1125/03</strain>
    </source>
</reference>
<feature type="transmembrane region" description="Helical" evidence="1">
    <location>
        <begin position="113"/>
        <end position="133"/>
    </location>
</feature>
<evidence type="ECO:0000313" key="2">
    <source>
        <dbReference type="EMBL" id="NFA62141.1"/>
    </source>
</evidence>
<keyword evidence="1" id="KW-0472">Membrane</keyword>
<protein>
    <submittedName>
        <fullName evidence="2">DUF3267 domain-containing protein</fullName>
    </submittedName>
</protein>
<keyword evidence="1" id="KW-1133">Transmembrane helix</keyword>
<keyword evidence="1" id="KW-0812">Transmembrane</keyword>
<name>A0A6M0T7N3_CLOBO</name>
<gene>
    <name evidence="2" type="ORF">EXM42_17655</name>
</gene>
<feature type="transmembrane region" description="Helical" evidence="1">
    <location>
        <begin position="20"/>
        <end position="40"/>
    </location>
</feature>
<proteinExistence type="predicted"/>
<accession>A0A6M0T7N3</accession>